<gene>
    <name evidence="1" type="ORF">CWR48_10560</name>
</gene>
<dbReference type="AlphaFoldDB" id="A0A3D8PTY3"/>
<proteinExistence type="predicted"/>
<keyword evidence="2" id="KW-1185">Reference proteome</keyword>
<protein>
    <submittedName>
        <fullName evidence="1">DUF2600 domain-containing protein</fullName>
    </submittedName>
</protein>
<organism evidence="1 2">
    <name type="scientific">Oceanobacillus arenosus</name>
    <dbReference type="NCBI Taxonomy" id="1229153"/>
    <lineage>
        <taxon>Bacteria</taxon>
        <taxon>Bacillati</taxon>
        <taxon>Bacillota</taxon>
        <taxon>Bacilli</taxon>
        <taxon>Bacillales</taxon>
        <taxon>Bacillaceae</taxon>
        <taxon>Oceanobacillus</taxon>
    </lineage>
</organism>
<dbReference type="InterPro" id="IPR019712">
    <property type="entry name" value="YtpB-like"/>
</dbReference>
<accession>A0A3D8PTY3</accession>
<evidence type="ECO:0000313" key="1">
    <source>
        <dbReference type="EMBL" id="RDW18751.1"/>
    </source>
</evidence>
<reference evidence="2" key="1">
    <citation type="submission" date="2017-11" db="EMBL/GenBank/DDBJ databases">
        <authorList>
            <person name="Zhu W."/>
        </authorList>
    </citation>
    <scope>NUCLEOTIDE SEQUENCE [LARGE SCALE GENOMIC DNA]</scope>
    <source>
        <strain evidence="2">CAU 1183</strain>
    </source>
</reference>
<comment type="caution">
    <text evidence="1">The sequence shown here is derived from an EMBL/GenBank/DDBJ whole genome shotgun (WGS) entry which is preliminary data.</text>
</comment>
<evidence type="ECO:0000313" key="2">
    <source>
        <dbReference type="Proteomes" id="UP000257143"/>
    </source>
</evidence>
<name>A0A3D8PTY3_9BACI</name>
<dbReference type="EMBL" id="PIOC01000016">
    <property type="protein sequence ID" value="RDW18751.1"/>
    <property type="molecule type" value="Genomic_DNA"/>
</dbReference>
<dbReference type="RefSeq" id="WP_115773211.1">
    <property type="nucleotide sequence ID" value="NZ_PIOC01000016.1"/>
</dbReference>
<dbReference type="OrthoDB" id="2371262at2"/>
<dbReference type="Proteomes" id="UP000257143">
    <property type="component" value="Unassembled WGS sequence"/>
</dbReference>
<sequence>MTTNVPRTAVTLLRAVYRDIFPEVNEALDYWKRRAEQIPDLELRTQALASINSKRFHCQGGAVYALLAANNQKRAIQFIVAYQTISDYLDNLCDRSTSMDPDDFRLLHQSMEDALSPTNNVENYYKLREEQEDGGYLADLVQTCQQIMGEIPTYSVIKPFLLELEAMYSDLQVHKHVLVEERVPRLTTWYEESKGKTPTLTWYEFAAAAGSTLGIFCFVSYALGGKMTSELASEIYNGYFPYMQGLHILLDYFIDQQEDEQEGDLNFCSFYPNKEQMNLRFHYFIEQTATHVQMLPDKKFHGMIQQGLVALYLGDAKVKQLDDGEKMTKALLHASGGMAKFFHWNIKMYYKRAR</sequence>
<dbReference type="Pfam" id="PF10776">
    <property type="entry name" value="DUF2600"/>
    <property type="match status" value="1"/>
</dbReference>